<dbReference type="GO" id="GO:0005739">
    <property type="term" value="C:mitochondrion"/>
    <property type="evidence" value="ECO:0007669"/>
    <property type="project" value="UniProtKB-SubCell"/>
</dbReference>
<organism evidence="16 17">
    <name type="scientific">Ficus carica</name>
    <name type="common">Common fig</name>
    <dbReference type="NCBI Taxonomy" id="3494"/>
    <lineage>
        <taxon>Eukaryota</taxon>
        <taxon>Viridiplantae</taxon>
        <taxon>Streptophyta</taxon>
        <taxon>Embryophyta</taxon>
        <taxon>Tracheophyta</taxon>
        <taxon>Spermatophyta</taxon>
        <taxon>Magnoliopsida</taxon>
        <taxon>eudicotyledons</taxon>
        <taxon>Gunneridae</taxon>
        <taxon>Pentapetalae</taxon>
        <taxon>rosids</taxon>
        <taxon>fabids</taxon>
        <taxon>Rosales</taxon>
        <taxon>Moraceae</taxon>
        <taxon>Ficeae</taxon>
        <taxon>Ficus</taxon>
    </lineage>
</organism>
<feature type="domain" description="Tryptophan synthase beta chain-like PALP" evidence="14">
    <location>
        <begin position="470"/>
        <end position="756"/>
    </location>
</feature>
<dbReference type="NCBIfam" id="TIGR01139">
    <property type="entry name" value="cysK"/>
    <property type="match status" value="1"/>
</dbReference>
<comment type="subcellular location">
    <subcellularLocation>
        <location evidence="2">Mitochondrion</location>
    </subcellularLocation>
</comment>
<name>A0AA87ZFY6_FICCA</name>
<dbReference type="GO" id="GO:0050017">
    <property type="term" value="F:L-3-cyanoalanine synthase activity"/>
    <property type="evidence" value="ECO:0007669"/>
    <property type="project" value="UniProtKB-EC"/>
</dbReference>
<evidence type="ECO:0000256" key="2">
    <source>
        <dbReference type="ARBA" id="ARBA00004173"/>
    </source>
</evidence>
<keyword evidence="8 13" id="KW-0198">Cysteine biosynthesis</keyword>
<dbReference type="PANTHER" id="PTHR10314">
    <property type="entry name" value="CYSTATHIONINE BETA-SYNTHASE"/>
    <property type="match status" value="1"/>
</dbReference>
<evidence type="ECO:0000256" key="11">
    <source>
        <dbReference type="PIRSR" id="PIRSR605856-50"/>
    </source>
</evidence>
<dbReference type="Proteomes" id="UP001187192">
    <property type="component" value="Unassembled WGS sequence"/>
</dbReference>
<keyword evidence="9" id="KW-0456">Lyase</keyword>
<dbReference type="InterPro" id="IPR001216">
    <property type="entry name" value="P-phosphate_BS"/>
</dbReference>
<dbReference type="Gene3D" id="3.40.50.1100">
    <property type="match status" value="2"/>
</dbReference>
<keyword evidence="5 13" id="KW-0808">Transferase</keyword>
<keyword evidence="4 13" id="KW-0028">Amino-acid biosynthesis</keyword>
<feature type="binding site" evidence="11">
    <location>
        <position position="730"/>
    </location>
    <ligand>
        <name>pyridoxal 5'-phosphate</name>
        <dbReference type="ChEBI" id="CHEBI:597326"/>
    </ligand>
</feature>
<dbReference type="InterPro" id="IPR050214">
    <property type="entry name" value="Cys_Synth/Cystath_Beta-Synth"/>
</dbReference>
<dbReference type="GO" id="GO:0006535">
    <property type="term" value="P:cysteine biosynthetic process from serine"/>
    <property type="evidence" value="ECO:0007669"/>
    <property type="project" value="UniProtKB-UniRule"/>
</dbReference>
<dbReference type="AlphaFoldDB" id="A0AA87ZFY6"/>
<accession>A0AA87ZFY6</accession>
<evidence type="ECO:0000256" key="8">
    <source>
        <dbReference type="ARBA" id="ARBA00023192"/>
    </source>
</evidence>
<comment type="catalytic activity">
    <reaction evidence="10">
        <text>hydrogen cyanide + L-cysteine = 3-cyano-L-alanine + hydrogen sulfide + H(+)</text>
        <dbReference type="Rhea" id="RHEA:17821"/>
        <dbReference type="ChEBI" id="CHEBI:15378"/>
        <dbReference type="ChEBI" id="CHEBI:18407"/>
        <dbReference type="ChEBI" id="CHEBI:29919"/>
        <dbReference type="ChEBI" id="CHEBI:35235"/>
        <dbReference type="ChEBI" id="CHEBI:77860"/>
        <dbReference type="EC" id="4.4.1.9"/>
    </reaction>
</comment>
<evidence type="ECO:0000256" key="6">
    <source>
        <dbReference type="ARBA" id="ARBA00022898"/>
    </source>
</evidence>
<evidence type="ECO:0000313" key="17">
    <source>
        <dbReference type="Proteomes" id="UP001187192"/>
    </source>
</evidence>
<dbReference type="EMBL" id="BTGU01000006">
    <property type="protein sequence ID" value="GMN36179.1"/>
    <property type="molecule type" value="Genomic_DNA"/>
</dbReference>
<comment type="catalytic activity">
    <reaction evidence="13">
        <text>O-acetyl-L-serine + hydrogen sulfide = L-cysteine + acetate</text>
        <dbReference type="Rhea" id="RHEA:14829"/>
        <dbReference type="ChEBI" id="CHEBI:29919"/>
        <dbReference type="ChEBI" id="CHEBI:30089"/>
        <dbReference type="ChEBI" id="CHEBI:35235"/>
        <dbReference type="ChEBI" id="CHEBI:58340"/>
        <dbReference type="EC" id="2.5.1.47"/>
    </reaction>
</comment>
<comment type="caution">
    <text evidence="16">The sequence shown here is derived from an EMBL/GenBank/DDBJ whole genome shotgun (WGS) entry which is preliminary data.</text>
</comment>
<evidence type="ECO:0000256" key="7">
    <source>
        <dbReference type="ARBA" id="ARBA00023128"/>
    </source>
</evidence>
<dbReference type="FunFam" id="3.40.50.1100:FF:000130">
    <property type="entry name" value="Cysteine synthase"/>
    <property type="match status" value="1"/>
</dbReference>
<dbReference type="SUPFAM" id="SSF53686">
    <property type="entry name" value="Tryptophan synthase beta subunit-like PLP-dependent enzymes"/>
    <property type="match status" value="1"/>
</dbReference>
<evidence type="ECO:0000256" key="10">
    <source>
        <dbReference type="ARBA" id="ARBA00050896"/>
    </source>
</evidence>
<dbReference type="SUPFAM" id="SSF53098">
    <property type="entry name" value="Ribonuclease H-like"/>
    <property type="match status" value="1"/>
</dbReference>
<evidence type="ECO:0000256" key="3">
    <source>
        <dbReference type="ARBA" id="ARBA00007103"/>
    </source>
</evidence>
<protein>
    <recommendedName>
        <fullName evidence="13">Cysteine synthase</fullName>
        <ecNumber evidence="13">2.5.1.47</ecNumber>
    </recommendedName>
</protein>
<reference evidence="16" key="1">
    <citation type="submission" date="2023-07" db="EMBL/GenBank/DDBJ databases">
        <title>draft genome sequence of fig (Ficus carica).</title>
        <authorList>
            <person name="Takahashi T."/>
            <person name="Nishimura K."/>
        </authorList>
    </citation>
    <scope>NUCLEOTIDE SEQUENCE</scope>
</reference>
<dbReference type="CDD" id="cd06222">
    <property type="entry name" value="RNase_H_like"/>
    <property type="match status" value="1"/>
</dbReference>
<proteinExistence type="inferred from homology"/>
<dbReference type="InterPro" id="IPR002156">
    <property type="entry name" value="RNaseH_domain"/>
</dbReference>
<feature type="binding site" evidence="11">
    <location>
        <position position="538"/>
    </location>
    <ligand>
        <name>pyridoxal 5'-phosphate</name>
        <dbReference type="ChEBI" id="CHEBI:597326"/>
    </ligand>
</feature>
<keyword evidence="17" id="KW-1185">Reference proteome</keyword>
<dbReference type="GO" id="GO:0009836">
    <property type="term" value="P:fruit ripening, climacteric"/>
    <property type="evidence" value="ECO:0007669"/>
    <property type="project" value="UniProtKB-ARBA"/>
</dbReference>
<feature type="domain" description="RNase H type-1" evidence="15">
    <location>
        <begin position="327"/>
        <end position="403"/>
    </location>
</feature>
<evidence type="ECO:0000256" key="4">
    <source>
        <dbReference type="ARBA" id="ARBA00022605"/>
    </source>
</evidence>
<dbReference type="InterPro" id="IPR005856">
    <property type="entry name" value="Cys_synth"/>
</dbReference>
<dbReference type="InterPro" id="IPR005859">
    <property type="entry name" value="CysK"/>
</dbReference>
<dbReference type="NCBIfam" id="TIGR01136">
    <property type="entry name" value="cysKM"/>
    <property type="match status" value="1"/>
</dbReference>
<dbReference type="FunFam" id="3.40.50.1100:FF:000006">
    <property type="entry name" value="Cysteine synthase"/>
    <property type="match status" value="1"/>
</dbReference>
<sequence length="783" mass="86237">MIARFWWGGAEDCKNIHWARWEKLSRPKSCGSLGFRDIGAFNQALLAKQGIICGRELLLKGVRWRVGNGHDISAFQSPWIPRPHSFRAVTVDIEATREWRVSDFIKEGRWDVEVLTSVFWPIDVEEIFRVPLGHNWAQDRLVWHFGNKGRYTVKSGHWVAMEIDVRTRVFCRRVRQPVVETPLELENSNRCGVDTKSGWHSLWACNRVRKIWKKSSLWAKLRMLDARDFDGLCMTTRQKLSQEELEIFAMIAWAVWGTRNLKVFESKWKNMEEVSEIAGDLLGEFQTCNKIEVFPSCPSPLQPSRWKVPAAGCLKLNDDAGLIVGGSFAGAGGVVRDLNGTVIACFAKKLVGSFSPYVAECLAFREGLEFATACGLQISVVETDALAVVQTVYSSKTFDDAELIISDNRKDWWFGCCVSSFVPKSELRSLSPKRSGSAKLKLISGRSVVCKAVSTEPHTEVEGLNIAEDVTQLIGKTPMVYLNNVVKGSVANIAAKLEIMEPCCSVKDRIGFSMIADAEQRGLITPGKSILVEPTSGNTGIGLAFIAASRGYKLILTMPASMSLERRVLLKAFGAELVLTDSAKGMKGAVQKAEEILNSTPNAYMLQQFDNPANPKIHYETTGPEIWEDTRGKVDIFIGGIGTGGTISGAGRFLKEKNPKIKVIGIEPTESNILSGGKPGPHKIQGIGAGFIPRNLDQDIVDEVIEISSDEAVETAKQLALQEGLLVGISSGAAAAAAIKVGRRPENAGKLIAVVFPSFGERYLSSVLFQSIREECEKMQPEP</sequence>
<evidence type="ECO:0000313" key="16">
    <source>
        <dbReference type="EMBL" id="GMN36179.1"/>
    </source>
</evidence>
<dbReference type="GO" id="GO:0003676">
    <property type="term" value="F:nucleic acid binding"/>
    <property type="evidence" value="ECO:0007669"/>
    <property type="project" value="InterPro"/>
</dbReference>
<dbReference type="InterPro" id="IPR036052">
    <property type="entry name" value="TrpB-like_PALP_sf"/>
</dbReference>
<evidence type="ECO:0000259" key="15">
    <source>
        <dbReference type="Pfam" id="PF13456"/>
    </source>
</evidence>
<dbReference type="GO" id="GO:0004523">
    <property type="term" value="F:RNA-DNA hybrid ribonuclease activity"/>
    <property type="evidence" value="ECO:0007669"/>
    <property type="project" value="InterPro"/>
</dbReference>
<dbReference type="InterPro" id="IPR012337">
    <property type="entry name" value="RNaseH-like_sf"/>
</dbReference>
<evidence type="ECO:0000256" key="9">
    <source>
        <dbReference type="ARBA" id="ARBA00023239"/>
    </source>
</evidence>
<evidence type="ECO:0000256" key="12">
    <source>
        <dbReference type="PIRSR" id="PIRSR605856-51"/>
    </source>
</evidence>
<dbReference type="Pfam" id="PF00291">
    <property type="entry name" value="PALP"/>
    <property type="match status" value="1"/>
</dbReference>
<dbReference type="InterPro" id="IPR044730">
    <property type="entry name" value="RNase_H-like_dom_plant"/>
</dbReference>
<gene>
    <name evidence="16" type="ORF">TIFTF001_005799</name>
</gene>
<dbReference type="GO" id="GO:0004124">
    <property type="term" value="F:cysteine synthase activity"/>
    <property type="evidence" value="ECO:0007669"/>
    <property type="project" value="UniProtKB-UniRule"/>
</dbReference>
<feature type="modified residue" description="N6-(pyridoxal phosphate)lysine" evidence="12">
    <location>
        <position position="507"/>
    </location>
</feature>
<evidence type="ECO:0000256" key="5">
    <source>
        <dbReference type="ARBA" id="ARBA00022679"/>
    </source>
</evidence>
<comment type="similarity">
    <text evidence="3 13">Belongs to the cysteine synthase/cystathionine beta-synthase family.</text>
</comment>
<dbReference type="Pfam" id="PF13456">
    <property type="entry name" value="RVT_3"/>
    <property type="match status" value="1"/>
</dbReference>
<evidence type="ECO:0000259" key="14">
    <source>
        <dbReference type="Pfam" id="PF00291"/>
    </source>
</evidence>
<feature type="binding site" evidence="11">
    <location>
        <begin position="642"/>
        <end position="646"/>
    </location>
    <ligand>
        <name>pyridoxal 5'-phosphate</name>
        <dbReference type="ChEBI" id="CHEBI:597326"/>
    </ligand>
</feature>
<dbReference type="InterPro" id="IPR001926">
    <property type="entry name" value="TrpB-like_PALP"/>
</dbReference>
<keyword evidence="6 11" id="KW-0663">Pyridoxal phosphate</keyword>
<dbReference type="EC" id="2.5.1.47" evidence="13"/>
<evidence type="ECO:0000256" key="13">
    <source>
        <dbReference type="RuleBase" id="RU003985"/>
    </source>
</evidence>
<dbReference type="PROSITE" id="PS00901">
    <property type="entry name" value="CYS_SYNTHASE"/>
    <property type="match status" value="1"/>
</dbReference>
<keyword evidence="7" id="KW-0496">Mitochondrion</keyword>
<evidence type="ECO:0000256" key="1">
    <source>
        <dbReference type="ARBA" id="ARBA00001933"/>
    </source>
</evidence>
<dbReference type="CDD" id="cd01561">
    <property type="entry name" value="CBS_like"/>
    <property type="match status" value="1"/>
</dbReference>
<comment type="cofactor">
    <cofactor evidence="1 11 13">
        <name>pyridoxal 5'-phosphate</name>
        <dbReference type="ChEBI" id="CHEBI:597326"/>
    </cofactor>
</comment>